<feature type="compositionally biased region" description="Basic and acidic residues" evidence="1">
    <location>
        <begin position="365"/>
        <end position="391"/>
    </location>
</feature>
<organism evidence="2 3">
    <name type="scientific">Diaporthe vaccinii</name>
    <dbReference type="NCBI Taxonomy" id="105482"/>
    <lineage>
        <taxon>Eukaryota</taxon>
        <taxon>Fungi</taxon>
        <taxon>Dikarya</taxon>
        <taxon>Ascomycota</taxon>
        <taxon>Pezizomycotina</taxon>
        <taxon>Sordariomycetes</taxon>
        <taxon>Sordariomycetidae</taxon>
        <taxon>Diaporthales</taxon>
        <taxon>Diaporthaceae</taxon>
        <taxon>Diaporthe</taxon>
        <taxon>Diaporthe eres species complex</taxon>
    </lineage>
</organism>
<gene>
    <name evidence="2" type="ORF">FJTKL_13630</name>
</gene>
<comment type="caution">
    <text evidence="2">The sequence shown here is derived from an EMBL/GenBank/DDBJ whole genome shotgun (WGS) entry which is preliminary data.</text>
</comment>
<reference evidence="2 3" key="1">
    <citation type="submission" date="2024-03" db="EMBL/GenBank/DDBJ databases">
        <title>A high-quality draft genome sequence of Diaporthe vaccinii, a causative agent of upright dieback and viscid rot disease in cranberry plants.</title>
        <authorList>
            <person name="Sarrasin M."/>
            <person name="Lang B.F."/>
            <person name="Burger G."/>
        </authorList>
    </citation>
    <scope>NUCLEOTIDE SEQUENCE [LARGE SCALE GENOMIC DNA]</scope>
    <source>
        <strain evidence="2 3">IS7</strain>
    </source>
</reference>
<name>A0ABR4E9Z8_9PEZI</name>
<feature type="compositionally biased region" description="Polar residues" evidence="1">
    <location>
        <begin position="32"/>
        <end position="41"/>
    </location>
</feature>
<feature type="compositionally biased region" description="Basic residues" evidence="1">
    <location>
        <begin position="138"/>
        <end position="152"/>
    </location>
</feature>
<feature type="region of interest" description="Disordered" evidence="1">
    <location>
        <begin position="365"/>
        <end position="410"/>
    </location>
</feature>
<feature type="compositionally biased region" description="Polar residues" evidence="1">
    <location>
        <begin position="111"/>
        <end position="120"/>
    </location>
</feature>
<accession>A0ABR4E9Z8</accession>
<feature type="region of interest" description="Disordered" evidence="1">
    <location>
        <begin position="247"/>
        <end position="289"/>
    </location>
</feature>
<evidence type="ECO:0000256" key="1">
    <source>
        <dbReference type="SAM" id="MobiDB-lite"/>
    </source>
</evidence>
<feature type="compositionally biased region" description="Polar residues" evidence="1">
    <location>
        <begin position="77"/>
        <end position="89"/>
    </location>
</feature>
<evidence type="ECO:0000313" key="3">
    <source>
        <dbReference type="Proteomes" id="UP001600888"/>
    </source>
</evidence>
<feature type="region of interest" description="Disordered" evidence="1">
    <location>
        <begin position="1"/>
        <end position="206"/>
    </location>
</feature>
<keyword evidence="3" id="KW-1185">Reference proteome</keyword>
<sequence>MDSPYVETAQDGGPTRPFTPTPPSFDTRWDDSSTLTMSPDTPLSPEVTAPDCDFEQPDPESLPAFKPQTRSYELDSTLPSRNVTNSSFTAYRPGGTPQGSFDRPHDPRQGQADSLPSRSTARPKLTKDVEATPATAIHHSKASGVTKKKRRSTNKETEGDPFLGTGKPMKRSSINIATTRKTEIPPSPSPARLRSSQRGGAPGLLNLHDAHDEVLSLLDKLKTTHRNQTMNEVDAALEGCQEDLKARARDKNTGTAESNILDREAAKIGRARDEASKQAPEADGAASLGEDAAFEESLRLALVRLMEDARAALEAVAQAKSQAASASRATGGYIPDRAGENFRLMSLNLENRTLSQQVRRLRAEKEKALRENSDLQRRLDELQASRRDEPSGPKLGPWGKDWNIDSRRGG</sequence>
<feature type="compositionally biased region" description="Basic and acidic residues" evidence="1">
    <location>
        <begin position="260"/>
        <end position="276"/>
    </location>
</feature>
<proteinExistence type="predicted"/>
<dbReference type="EMBL" id="JBAWTH010000078">
    <property type="protein sequence ID" value="KAL2279269.1"/>
    <property type="molecule type" value="Genomic_DNA"/>
</dbReference>
<protein>
    <submittedName>
        <fullName evidence="2">Uncharacterized protein</fullName>
    </submittedName>
</protein>
<dbReference type="Proteomes" id="UP001600888">
    <property type="component" value="Unassembled WGS sequence"/>
</dbReference>
<evidence type="ECO:0000313" key="2">
    <source>
        <dbReference type="EMBL" id="KAL2279269.1"/>
    </source>
</evidence>